<dbReference type="EMBL" id="CACRXK020002129">
    <property type="protein sequence ID" value="CAB3992814.1"/>
    <property type="molecule type" value="Genomic_DNA"/>
</dbReference>
<evidence type="ECO:0000313" key="1">
    <source>
        <dbReference type="EMBL" id="CAB3992814.1"/>
    </source>
</evidence>
<organism evidence="1 2">
    <name type="scientific">Paramuricea clavata</name>
    <name type="common">Red gorgonian</name>
    <name type="synonym">Violescent sea-whip</name>
    <dbReference type="NCBI Taxonomy" id="317549"/>
    <lineage>
        <taxon>Eukaryota</taxon>
        <taxon>Metazoa</taxon>
        <taxon>Cnidaria</taxon>
        <taxon>Anthozoa</taxon>
        <taxon>Octocorallia</taxon>
        <taxon>Malacalcyonacea</taxon>
        <taxon>Plexauridae</taxon>
        <taxon>Paramuricea</taxon>
    </lineage>
</organism>
<comment type="caution">
    <text evidence="1">The sequence shown here is derived from an EMBL/GenBank/DDBJ whole genome shotgun (WGS) entry which is preliminary data.</text>
</comment>
<sequence length="216" mass="24452">MDDKQKNQLLKLVLMALAATFAPIWIPVAVITMVPTFLILAGILSTIALGITTILTILLGVFGVPLLFSTAVTGMAYLVYKAFEKIVAKVKCILKRSLSELNITGRIQSWFNLKKFLMVLPIINRFVDNGERQRPVYEEENETETVVSRIRRPSTYRMPFPRASLPAFCFSDEDNGHEIEIFFNQVEELHSTICALRTSARDRAVSRRDTRRNTVG</sequence>
<dbReference type="Proteomes" id="UP001152795">
    <property type="component" value="Unassembled WGS sequence"/>
</dbReference>
<name>A0A6S7GH99_PARCT</name>
<proteinExistence type="predicted"/>
<keyword evidence="2" id="KW-1185">Reference proteome</keyword>
<dbReference type="AlphaFoldDB" id="A0A6S7GH99"/>
<evidence type="ECO:0000313" key="2">
    <source>
        <dbReference type="Proteomes" id="UP001152795"/>
    </source>
</evidence>
<reference evidence="1" key="1">
    <citation type="submission" date="2020-04" db="EMBL/GenBank/DDBJ databases">
        <authorList>
            <person name="Alioto T."/>
            <person name="Alioto T."/>
            <person name="Gomez Garrido J."/>
        </authorList>
    </citation>
    <scope>NUCLEOTIDE SEQUENCE</scope>
    <source>
        <strain evidence="1">A484AB</strain>
    </source>
</reference>
<accession>A0A6S7GH99</accession>
<dbReference type="OrthoDB" id="10615049at2759"/>
<protein>
    <submittedName>
        <fullName evidence="1">Uncharacterized protein</fullName>
    </submittedName>
</protein>
<gene>
    <name evidence="1" type="ORF">PACLA_8A060437</name>
</gene>